<dbReference type="OrthoDB" id="6239677at2759"/>
<dbReference type="EMBL" id="CAKOFQ010007072">
    <property type="protein sequence ID" value="CAH1989767.1"/>
    <property type="molecule type" value="Genomic_DNA"/>
</dbReference>
<dbReference type="Proteomes" id="UP001152888">
    <property type="component" value="Unassembled WGS sequence"/>
</dbReference>
<dbReference type="AlphaFoldDB" id="A0A9P0LEM9"/>
<sequence>MNCHKISKHHRTKALKNTLQVLRVAWRRDRMHRKKDQVRMCSRNHRSFRPSFLTNRTRYSIYCVFSGYYNSMCECNLLYNTFQYPLRIKMEDV</sequence>
<reference evidence="1" key="1">
    <citation type="submission" date="2022-03" db="EMBL/GenBank/DDBJ databases">
        <authorList>
            <person name="Sayadi A."/>
        </authorList>
    </citation>
    <scope>NUCLEOTIDE SEQUENCE</scope>
</reference>
<gene>
    <name evidence="1" type="ORF">ACAOBT_LOCUS19277</name>
</gene>
<organism evidence="1 2">
    <name type="scientific">Acanthoscelides obtectus</name>
    <name type="common">Bean weevil</name>
    <name type="synonym">Bruchus obtectus</name>
    <dbReference type="NCBI Taxonomy" id="200917"/>
    <lineage>
        <taxon>Eukaryota</taxon>
        <taxon>Metazoa</taxon>
        <taxon>Ecdysozoa</taxon>
        <taxon>Arthropoda</taxon>
        <taxon>Hexapoda</taxon>
        <taxon>Insecta</taxon>
        <taxon>Pterygota</taxon>
        <taxon>Neoptera</taxon>
        <taxon>Endopterygota</taxon>
        <taxon>Coleoptera</taxon>
        <taxon>Polyphaga</taxon>
        <taxon>Cucujiformia</taxon>
        <taxon>Chrysomeloidea</taxon>
        <taxon>Chrysomelidae</taxon>
        <taxon>Bruchinae</taxon>
        <taxon>Bruchini</taxon>
        <taxon>Acanthoscelides</taxon>
    </lineage>
</organism>
<protein>
    <submittedName>
        <fullName evidence="1">Uncharacterized protein</fullName>
    </submittedName>
</protein>
<evidence type="ECO:0000313" key="2">
    <source>
        <dbReference type="Proteomes" id="UP001152888"/>
    </source>
</evidence>
<proteinExistence type="predicted"/>
<accession>A0A9P0LEM9</accession>
<name>A0A9P0LEM9_ACAOB</name>
<comment type="caution">
    <text evidence="1">The sequence shown here is derived from an EMBL/GenBank/DDBJ whole genome shotgun (WGS) entry which is preliminary data.</text>
</comment>
<keyword evidence="2" id="KW-1185">Reference proteome</keyword>
<evidence type="ECO:0000313" key="1">
    <source>
        <dbReference type="EMBL" id="CAH1989767.1"/>
    </source>
</evidence>